<gene>
    <name evidence="2" type="ORF">SAMN02745158_01222</name>
</gene>
<dbReference type="RefSeq" id="WP_084067698.1">
    <property type="nucleotide sequence ID" value="NZ_FQVI01000004.1"/>
</dbReference>
<keyword evidence="1" id="KW-1133">Transmembrane helix</keyword>
<organism evidence="2 3">
    <name type="scientific">Lactonifactor longoviformis DSM 17459</name>
    <dbReference type="NCBI Taxonomy" id="1122155"/>
    <lineage>
        <taxon>Bacteria</taxon>
        <taxon>Bacillati</taxon>
        <taxon>Bacillota</taxon>
        <taxon>Clostridia</taxon>
        <taxon>Eubacteriales</taxon>
        <taxon>Clostridiaceae</taxon>
        <taxon>Lactonifactor</taxon>
    </lineage>
</organism>
<protein>
    <submittedName>
        <fullName evidence="2">Stage II sporulation protein M</fullName>
    </submittedName>
</protein>
<keyword evidence="3" id="KW-1185">Reference proteome</keyword>
<feature type="transmembrane region" description="Helical" evidence="1">
    <location>
        <begin position="117"/>
        <end position="142"/>
    </location>
</feature>
<proteinExistence type="predicted"/>
<evidence type="ECO:0000256" key="1">
    <source>
        <dbReference type="SAM" id="Phobius"/>
    </source>
</evidence>
<feature type="transmembrane region" description="Helical" evidence="1">
    <location>
        <begin position="74"/>
        <end position="97"/>
    </location>
</feature>
<dbReference type="OrthoDB" id="1971336at2"/>
<dbReference type="Proteomes" id="UP000184245">
    <property type="component" value="Unassembled WGS sequence"/>
</dbReference>
<feature type="transmembrane region" description="Helical" evidence="1">
    <location>
        <begin position="12"/>
        <end position="34"/>
    </location>
</feature>
<reference evidence="2 3" key="1">
    <citation type="submission" date="2016-11" db="EMBL/GenBank/DDBJ databases">
        <authorList>
            <person name="Jaros S."/>
            <person name="Januszkiewicz K."/>
            <person name="Wedrychowicz H."/>
        </authorList>
    </citation>
    <scope>NUCLEOTIDE SEQUENCE [LARGE SCALE GENOMIC DNA]</scope>
    <source>
        <strain evidence="2 3">DSM 17459</strain>
    </source>
</reference>
<dbReference type="STRING" id="1122155.SAMN02745158_01222"/>
<dbReference type="EMBL" id="FQVI01000004">
    <property type="protein sequence ID" value="SHE68164.1"/>
    <property type="molecule type" value="Genomic_DNA"/>
</dbReference>
<keyword evidence="1" id="KW-0812">Transmembrane</keyword>
<feature type="transmembrane region" description="Helical" evidence="1">
    <location>
        <begin position="163"/>
        <end position="186"/>
    </location>
</feature>
<sequence>MNIMISQDIKKHFTVFVCVYMVGFILGIIGTNLLHKEFQYPSNLLGMYFMSQADPEYSAGRYFCRLLENRGAWFLFYGVGGVTFFGVPLVVGGLLWLGFLAGSLLTMFLMEYGIRGLLLGSACFVPQCFFYIPATLSFFFIVYQMSQKFWKRQSIGRKRYQSYIFFLMAIGIVYLCGIFMESYVNYKVLIYVKTLL</sequence>
<name>A0A1M4VGK4_9CLOT</name>
<evidence type="ECO:0000313" key="3">
    <source>
        <dbReference type="Proteomes" id="UP000184245"/>
    </source>
</evidence>
<accession>A0A1M4VGK4</accession>
<keyword evidence="1" id="KW-0472">Membrane</keyword>
<dbReference type="AlphaFoldDB" id="A0A1M4VGK4"/>
<evidence type="ECO:0000313" key="2">
    <source>
        <dbReference type="EMBL" id="SHE68164.1"/>
    </source>
</evidence>